<evidence type="ECO:0000313" key="1">
    <source>
        <dbReference type="EMBL" id="GGB24095.1"/>
    </source>
</evidence>
<reference evidence="1" key="1">
    <citation type="journal article" date="2014" name="Int. J. Syst. Evol. Microbiol.">
        <title>Complete genome sequence of Corynebacterium casei LMG S-19264T (=DSM 44701T), isolated from a smear-ripened cheese.</title>
        <authorList>
            <consortium name="US DOE Joint Genome Institute (JGI-PGF)"/>
            <person name="Walter F."/>
            <person name="Albersmeier A."/>
            <person name="Kalinowski J."/>
            <person name="Ruckert C."/>
        </authorList>
    </citation>
    <scope>NUCLEOTIDE SEQUENCE</scope>
    <source>
        <strain evidence="1">CGMCC 1.15448</strain>
    </source>
</reference>
<name>A0A8J2XU99_9BACT</name>
<gene>
    <name evidence="1" type="ORF">GCM10011511_55010</name>
</gene>
<dbReference type="EMBL" id="BMJC01000007">
    <property type="protein sequence ID" value="GGB24095.1"/>
    <property type="molecule type" value="Genomic_DNA"/>
</dbReference>
<reference evidence="1" key="2">
    <citation type="submission" date="2020-09" db="EMBL/GenBank/DDBJ databases">
        <authorList>
            <person name="Sun Q."/>
            <person name="Zhou Y."/>
        </authorList>
    </citation>
    <scope>NUCLEOTIDE SEQUENCE</scope>
    <source>
        <strain evidence="1">CGMCC 1.15448</strain>
    </source>
</reference>
<sequence>MEGLVIDVGRQLYILDVDGGHGLQPYGLPDARGGGIIDIVGVEHLLAVQTDALVGGVEYFYEELVVALLQCSGDVECKGRVAAGVGAHLVTVDKYGSLPVHGAKMQEQLFTGL</sequence>
<dbReference type="AlphaFoldDB" id="A0A8J2XU99"/>
<proteinExistence type="predicted"/>
<organism evidence="1 2">
    <name type="scientific">Puia dinghuensis</name>
    <dbReference type="NCBI Taxonomy" id="1792502"/>
    <lineage>
        <taxon>Bacteria</taxon>
        <taxon>Pseudomonadati</taxon>
        <taxon>Bacteroidota</taxon>
        <taxon>Chitinophagia</taxon>
        <taxon>Chitinophagales</taxon>
        <taxon>Chitinophagaceae</taxon>
        <taxon>Puia</taxon>
    </lineage>
</organism>
<dbReference type="Proteomes" id="UP000607559">
    <property type="component" value="Unassembled WGS sequence"/>
</dbReference>
<accession>A0A8J2XU99</accession>
<keyword evidence="2" id="KW-1185">Reference proteome</keyword>
<protein>
    <submittedName>
        <fullName evidence="1">Uncharacterized protein</fullName>
    </submittedName>
</protein>
<evidence type="ECO:0000313" key="2">
    <source>
        <dbReference type="Proteomes" id="UP000607559"/>
    </source>
</evidence>
<comment type="caution">
    <text evidence="1">The sequence shown here is derived from an EMBL/GenBank/DDBJ whole genome shotgun (WGS) entry which is preliminary data.</text>
</comment>